<reference evidence="5" key="2">
    <citation type="submission" date="2018-07" db="EMBL/GenBank/DDBJ databases">
        <authorList>
            <consortium name="NCBI Pathogen Detection Project"/>
        </authorList>
    </citation>
    <scope>NUCLEOTIDE SEQUENCE</scope>
    <source>
        <strain evidence="5">405-87</strain>
    </source>
</reference>
<reference evidence="5" key="1">
    <citation type="journal article" date="2018" name="Genome Biol.">
        <title>SKESA: strategic k-mer extension for scrupulous assemblies.</title>
        <authorList>
            <person name="Souvorov A."/>
            <person name="Agarwala R."/>
            <person name="Lipman D.J."/>
        </authorList>
    </citation>
    <scope>NUCLEOTIDE SEQUENCE</scope>
    <source>
        <strain evidence="5">405-87</strain>
    </source>
</reference>
<comment type="caution">
    <text evidence="5">The sequence shown here is derived from an EMBL/GenBank/DDBJ whole genome shotgun (WGS) entry which is preliminary data.</text>
</comment>
<feature type="domain" description="OmpR/PhoB-type" evidence="4">
    <location>
        <begin position="2"/>
        <end position="101"/>
    </location>
</feature>
<proteinExistence type="predicted"/>
<dbReference type="InterPro" id="IPR016032">
    <property type="entry name" value="Sig_transdc_resp-reg_C-effctor"/>
</dbReference>
<dbReference type="GO" id="GO:0000160">
    <property type="term" value="P:phosphorelay signal transduction system"/>
    <property type="evidence" value="ECO:0007669"/>
    <property type="project" value="InterPro"/>
</dbReference>
<keyword evidence="3" id="KW-1133">Transmembrane helix</keyword>
<evidence type="ECO:0000313" key="5">
    <source>
        <dbReference type="EMBL" id="HAF7989314.1"/>
    </source>
</evidence>
<dbReference type="InterPro" id="IPR036388">
    <property type="entry name" value="WH-like_DNA-bd_sf"/>
</dbReference>
<keyword evidence="3" id="KW-0812">Transmembrane</keyword>
<evidence type="ECO:0000256" key="1">
    <source>
        <dbReference type="ARBA" id="ARBA00023125"/>
    </source>
</evidence>
<dbReference type="GO" id="GO:0003677">
    <property type="term" value="F:DNA binding"/>
    <property type="evidence" value="ECO:0007669"/>
    <property type="project" value="UniProtKB-UniRule"/>
</dbReference>
<gene>
    <name evidence="5" type="ORF">GND80_004168</name>
</gene>
<dbReference type="InterPro" id="IPR001867">
    <property type="entry name" value="OmpR/PhoB-type_DNA-bd"/>
</dbReference>
<name>A0A753EN22_SALHO</name>
<feature type="transmembrane region" description="Helical" evidence="3">
    <location>
        <begin position="123"/>
        <end position="142"/>
    </location>
</feature>
<evidence type="ECO:0000256" key="2">
    <source>
        <dbReference type="PROSITE-ProRule" id="PRU01091"/>
    </source>
</evidence>
<accession>A0A753EN22</accession>
<protein>
    <submittedName>
        <fullName evidence="5">Winged helix-turn-helix transcriptional regulator</fullName>
    </submittedName>
</protein>
<dbReference type="SUPFAM" id="SSF46894">
    <property type="entry name" value="C-terminal effector domain of the bipartite response regulators"/>
    <property type="match status" value="1"/>
</dbReference>
<dbReference type="EMBL" id="DAAWID010000035">
    <property type="protein sequence ID" value="HAF7989314.1"/>
    <property type="molecule type" value="Genomic_DNA"/>
</dbReference>
<dbReference type="CDD" id="cd00383">
    <property type="entry name" value="trans_reg_C"/>
    <property type="match status" value="1"/>
</dbReference>
<dbReference type="GO" id="GO:0006355">
    <property type="term" value="P:regulation of DNA-templated transcription"/>
    <property type="evidence" value="ECO:0007669"/>
    <property type="project" value="InterPro"/>
</dbReference>
<keyword evidence="1 2" id="KW-0238">DNA-binding</keyword>
<organism evidence="5">
    <name type="scientific">Salmonella enterica subsp. houtenae serovar 45:g,z51:-</name>
    <dbReference type="NCBI Taxonomy" id="1967611"/>
    <lineage>
        <taxon>Bacteria</taxon>
        <taxon>Pseudomonadati</taxon>
        <taxon>Pseudomonadota</taxon>
        <taxon>Gammaproteobacteria</taxon>
        <taxon>Enterobacterales</taxon>
        <taxon>Enterobacteriaceae</taxon>
        <taxon>Salmonella</taxon>
    </lineage>
</organism>
<dbReference type="AlphaFoldDB" id="A0A753EN22"/>
<evidence type="ECO:0000256" key="3">
    <source>
        <dbReference type="SAM" id="Phobius"/>
    </source>
</evidence>
<evidence type="ECO:0000259" key="4">
    <source>
        <dbReference type="PROSITE" id="PS51755"/>
    </source>
</evidence>
<dbReference type="Pfam" id="PF00486">
    <property type="entry name" value="Trans_reg_C"/>
    <property type="match status" value="1"/>
</dbReference>
<feature type="DNA-binding region" description="OmpR/PhoB-type" evidence="2">
    <location>
        <begin position="2"/>
        <end position="101"/>
    </location>
</feature>
<dbReference type="Gene3D" id="1.10.10.10">
    <property type="entry name" value="Winged helix-like DNA-binding domain superfamily/Winged helix DNA-binding domain"/>
    <property type="match status" value="1"/>
</dbReference>
<keyword evidence="3" id="KW-0472">Membrane</keyword>
<sequence length="190" mass="21522">MRVFMTTDTIVFNENTREIHWAGKTQVLTEKEARLFFTLQKDCGHVVTHDQLISSVWPGREAGVTETNLLQLVCRLRRSLAQSDLSGAVKTVYRQGYTLVLPTPTNAPHQISGAPDTRRRPFVACRVLGLCLLSGALLYQYFPSPQRTLITFFVRVSHLSSLTLSHTRQGLVLDYQTCDNQHIHRVISLD</sequence>
<dbReference type="PROSITE" id="PS51755">
    <property type="entry name" value="OMPR_PHOB"/>
    <property type="match status" value="1"/>
</dbReference>
<dbReference type="SMART" id="SM00862">
    <property type="entry name" value="Trans_reg_C"/>
    <property type="match status" value="1"/>
</dbReference>